<keyword evidence="2" id="KW-1185">Reference proteome</keyword>
<proteinExistence type="predicted"/>
<gene>
    <name evidence="1" type="ORF">ACFQ4H_29410</name>
</gene>
<name>A0ABW3YMW3_9ACTN</name>
<dbReference type="Proteomes" id="UP001597260">
    <property type="component" value="Unassembled WGS sequence"/>
</dbReference>
<dbReference type="EMBL" id="JBHTMP010000070">
    <property type="protein sequence ID" value="MFD1325213.1"/>
    <property type="molecule type" value="Genomic_DNA"/>
</dbReference>
<comment type="caution">
    <text evidence="1">The sequence shown here is derived from an EMBL/GenBank/DDBJ whole genome shotgun (WGS) entry which is preliminary data.</text>
</comment>
<evidence type="ECO:0000313" key="1">
    <source>
        <dbReference type="EMBL" id="MFD1325213.1"/>
    </source>
</evidence>
<dbReference type="RefSeq" id="WP_377577167.1">
    <property type="nucleotide sequence ID" value="NZ_JBHTMP010000070.1"/>
</dbReference>
<evidence type="ECO:0000313" key="2">
    <source>
        <dbReference type="Proteomes" id="UP001597260"/>
    </source>
</evidence>
<organism evidence="1 2">
    <name type="scientific">Micromonospora sonneratiae</name>
    <dbReference type="NCBI Taxonomy" id="1184706"/>
    <lineage>
        <taxon>Bacteria</taxon>
        <taxon>Bacillati</taxon>
        <taxon>Actinomycetota</taxon>
        <taxon>Actinomycetes</taxon>
        <taxon>Micromonosporales</taxon>
        <taxon>Micromonosporaceae</taxon>
        <taxon>Micromonospora</taxon>
    </lineage>
</organism>
<accession>A0ABW3YMW3</accession>
<protein>
    <submittedName>
        <fullName evidence="1">Uncharacterized protein</fullName>
    </submittedName>
</protein>
<sequence length="104" mass="11990">MFFMPLSTNRLYTHEIRPSTLDVELLPTRLGYVVRCSSAEAVHRDGQTFLKRGGNLVKLEPPTTEGMNELRRLYVEENKTQAFIDYGDKFLFSMNTGDYIAPRI</sequence>
<reference evidence="2" key="1">
    <citation type="journal article" date="2019" name="Int. J. Syst. Evol. Microbiol.">
        <title>The Global Catalogue of Microorganisms (GCM) 10K type strain sequencing project: providing services to taxonomists for standard genome sequencing and annotation.</title>
        <authorList>
            <consortium name="The Broad Institute Genomics Platform"/>
            <consortium name="The Broad Institute Genome Sequencing Center for Infectious Disease"/>
            <person name="Wu L."/>
            <person name="Ma J."/>
        </authorList>
    </citation>
    <scope>NUCLEOTIDE SEQUENCE [LARGE SCALE GENOMIC DNA]</scope>
    <source>
        <strain evidence="2">JCM 31037</strain>
    </source>
</reference>